<gene>
    <name evidence="2" type="ORF">CK203_001529</name>
</gene>
<proteinExistence type="predicted"/>
<evidence type="ECO:0000256" key="1">
    <source>
        <dbReference type="SAM" id="MobiDB-lite"/>
    </source>
</evidence>
<accession>A0A438KLI4</accession>
<dbReference type="Proteomes" id="UP000288805">
    <property type="component" value="Unassembled WGS sequence"/>
</dbReference>
<feature type="region of interest" description="Disordered" evidence="1">
    <location>
        <begin position="1"/>
        <end position="33"/>
    </location>
</feature>
<evidence type="ECO:0000313" key="2">
    <source>
        <dbReference type="EMBL" id="RVX22074.1"/>
    </source>
</evidence>
<evidence type="ECO:0000313" key="3">
    <source>
        <dbReference type="Proteomes" id="UP000288805"/>
    </source>
</evidence>
<dbReference type="EMBL" id="QGNW01000004">
    <property type="protein sequence ID" value="RVX22074.1"/>
    <property type="molecule type" value="Genomic_DNA"/>
</dbReference>
<sequence>MAAPGVAPSGSPFSPFQEKGSVATPQGVSSSDELKPCLCSNPWLQTHHLFSPPRTQEWLSKPLLIRYTQPLRTFLFVFFQILRSSFTCLVAEKPMKSWKRKANSNPIF</sequence>
<comment type="caution">
    <text evidence="2">The sequence shown here is derived from an EMBL/GenBank/DDBJ whole genome shotgun (WGS) entry which is preliminary data.</text>
</comment>
<protein>
    <submittedName>
        <fullName evidence="2">Uncharacterized protein</fullName>
    </submittedName>
</protein>
<organism evidence="2 3">
    <name type="scientific">Vitis vinifera</name>
    <name type="common">Grape</name>
    <dbReference type="NCBI Taxonomy" id="29760"/>
    <lineage>
        <taxon>Eukaryota</taxon>
        <taxon>Viridiplantae</taxon>
        <taxon>Streptophyta</taxon>
        <taxon>Embryophyta</taxon>
        <taxon>Tracheophyta</taxon>
        <taxon>Spermatophyta</taxon>
        <taxon>Magnoliopsida</taxon>
        <taxon>eudicotyledons</taxon>
        <taxon>Gunneridae</taxon>
        <taxon>Pentapetalae</taxon>
        <taxon>rosids</taxon>
        <taxon>Vitales</taxon>
        <taxon>Vitaceae</taxon>
        <taxon>Viteae</taxon>
        <taxon>Vitis</taxon>
    </lineage>
</organism>
<dbReference type="AlphaFoldDB" id="A0A438KLI4"/>
<name>A0A438KLI4_VITVI</name>
<reference evidence="2 3" key="1">
    <citation type="journal article" date="2018" name="PLoS Genet.">
        <title>Population sequencing reveals clonal diversity and ancestral inbreeding in the grapevine cultivar Chardonnay.</title>
        <authorList>
            <person name="Roach M.J."/>
            <person name="Johnson D.L."/>
            <person name="Bohlmann J."/>
            <person name="van Vuuren H.J."/>
            <person name="Jones S.J."/>
            <person name="Pretorius I.S."/>
            <person name="Schmidt S.A."/>
            <person name="Borneman A.R."/>
        </authorList>
    </citation>
    <scope>NUCLEOTIDE SEQUENCE [LARGE SCALE GENOMIC DNA]</scope>
    <source>
        <strain evidence="3">cv. Chardonnay</strain>
        <tissue evidence="2">Leaf</tissue>
    </source>
</reference>